<accession>A0ABR6XU23</accession>
<dbReference type="Proteomes" id="UP000643610">
    <property type="component" value="Unassembled WGS sequence"/>
</dbReference>
<dbReference type="RefSeq" id="WP_186891905.1">
    <property type="nucleotide sequence ID" value="NZ_JACOFU010000006.1"/>
</dbReference>
<reference evidence="1 2" key="1">
    <citation type="submission" date="2020-08" db="EMBL/GenBank/DDBJ databases">
        <title>Novel species isolated from subtropical streams in China.</title>
        <authorList>
            <person name="Lu H."/>
        </authorList>
    </citation>
    <scope>NUCLEOTIDE SEQUENCE [LARGE SCALE GENOMIC DNA]</scope>
    <source>
        <strain evidence="1 2">KCTC 52442</strain>
    </source>
</reference>
<organism evidence="1 2">
    <name type="scientific">Undibacterium amnicola</name>
    <dbReference type="NCBI Taxonomy" id="1834038"/>
    <lineage>
        <taxon>Bacteria</taxon>
        <taxon>Pseudomonadati</taxon>
        <taxon>Pseudomonadota</taxon>
        <taxon>Betaproteobacteria</taxon>
        <taxon>Burkholderiales</taxon>
        <taxon>Oxalobacteraceae</taxon>
        <taxon>Undibacterium</taxon>
    </lineage>
</organism>
<keyword evidence="2" id="KW-1185">Reference proteome</keyword>
<sequence>MARPTPQLTAALDILDWLHFNQALVYSVFSEEDVFWLRKIFERVKAAVAATRQSGIDAEIMKHYVLCYLEIFLSDGDSIGFSEAETYEKVLKYNKIFFSAMVNAKAKSTGKHVAESALTIATELCIEFRTAPATVRFRLTERCMVYEFPNAAMSALKWFVEAEAISSAKYKVGTRAHEKHRLVVVRIGLLCELKLTRIETRRAKSPERCKPRRVVEQLFDNVIDKLQSPIEKILIQQAGKLWMEKLYDKEPPDNSIHAFLINHAFERDYVAQFLNQISTVWKHSRFYEATAAAWPSIIGAFDLVIAKFNNEAKKIYESRKNTATSSDDVSKTLLLHGFTIQARTLYLHHREFNQVIQPRIKNYYASLQSSKRVIAAEDEDFWYFILCTTS</sequence>
<evidence type="ECO:0000313" key="2">
    <source>
        <dbReference type="Proteomes" id="UP000643610"/>
    </source>
</evidence>
<proteinExistence type="predicted"/>
<gene>
    <name evidence="1" type="ORF">H8K33_15240</name>
</gene>
<protein>
    <submittedName>
        <fullName evidence="1">Uncharacterized protein</fullName>
    </submittedName>
</protein>
<dbReference type="EMBL" id="JACOFU010000006">
    <property type="protein sequence ID" value="MBC3832863.1"/>
    <property type="molecule type" value="Genomic_DNA"/>
</dbReference>
<evidence type="ECO:0000313" key="1">
    <source>
        <dbReference type="EMBL" id="MBC3832863.1"/>
    </source>
</evidence>
<comment type="caution">
    <text evidence="1">The sequence shown here is derived from an EMBL/GenBank/DDBJ whole genome shotgun (WGS) entry which is preliminary data.</text>
</comment>
<name>A0ABR6XU23_9BURK</name>